<keyword evidence="2 4" id="KW-0238">DNA-binding</keyword>
<dbReference type="InterPro" id="IPR036271">
    <property type="entry name" value="Tet_transcr_reg_TetR-rel_C_sf"/>
</dbReference>
<feature type="DNA-binding region" description="H-T-H motif" evidence="4">
    <location>
        <begin position="28"/>
        <end position="47"/>
    </location>
</feature>
<evidence type="ECO:0000256" key="3">
    <source>
        <dbReference type="ARBA" id="ARBA00023163"/>
    </source>
</evidence>
<proteinExistence type="predicted"/>
<reference evidence="6" key="1">
    <citation type="submission" date="2023-03" db="EMBL/GenBank/DDBJ databases">
        <title>Andean soil-derived lignocellulolytic bacterial consortium as a source of novel taxa and putative plastic-active enzymes.</title>
        <authorList>
            <person name="Diaz-Garcia L."/>
            <person name="Chuvochina M."/>
            <person name="Feuerriegel G."/>
            <person name="Bunk B."/>
            <person name="Sproer C."/>
            <person name="Streit W.R."/>
            <person name="Rodriguez L.M."/>
            <person name="Overmann J."/>
            <person name="Jimenez D.J."/>
        </authorList>
    </citation>
    <scope>NUCLEOTIDE SEQUENCE</scope>
    <source>
        <strain evidence="6">MAG 7</strain>
    </source>
</reference>
<dbReference type="PROSITE" id="PS50977">
    <property type="entry name" value="HTH_TETR_2"/>
    <property type="match status" value="1"/>
</dbReference>
<evidence type="ECO:0000313" key="7">
    <source>
        <dbReference type="Proteomes" id="UP001220610"/>
    </source>
</evidence>
<evidence type="ECO:0000256" key="4">
    <source>
        <dbReference type="PROSITE-ProRule" id="PRU00335"/>
    </source>
</evidence>
<sequence length="197" mass="21634">MSKAEKTRQFIIEKTAPIFNKKGFAATSLNDLTAATGLTKGSIYGNFENKDAVAQAAYRYNADQLAKAMELAISKASTPLDKLLAVTGFYRKQWKTVFISGGCPSLNAAAEADDTFPAMLEEVKLSFDRLAKRIAGIMEAGKKDGSFRANIKSTEYTYLFIMLIEGGILLSKTARSPKHLLLALDHVEKTVKEEIQQ</sequence>
<gene>
    <name evidence="6" type="ORF">P0Y53_02300</name>
</gene>
<accession>A0AAJ6BG41</accession>
<dbReference type="PRINTS" id="PR00455">
    <property type="entry name" value="HTHTETR"/>
</dbReference>
<dbReference type="GO" id="GO:0003677">
    <property type="term" value="F:DNA binding"/>
    <property type="evidence" value="ECO:0007669"/>
    <property type="project" value="UniProtKB-UniRule"/>
</dbReference>
<dbReference type="AlphaFoldDB" id="A0AAJ6BG41"/>
<dbReference type="InterPro" id="IPR001647">
    <property type="entry name" value="HTH_TetR"/>
</dbReference>
<dbReference type="Proteomes" id="UP001220610">
    <property type="component" value="Chromosome"/>
</dbReference>
<dbReference type="InterPro" id="IPR009057">
    <property type="entry name" value="Homeodomain-like_sf"/>
</dbReference>
<dbReference type="Gene3D" id="1.10.357.10">
    <property type="entry name" value="Tetracycline Repressor, domain 2"/>
    <property type="match status" value="1"/>
</dbReference>
<dbReference type="PANTHER" id="PTHR47506">
    <property type="entry name" value="TRANSCRIPTIONAL REGULATORY PROTEIN"/>
    <property type="match status" value="1"/>
</dbReference>
<protein>
    <submittedName>
        <fullName evidence="6">TetR/AcrR family transcriptional regulator</fullName>
    </submittedName>
</protein>
<keyword evidence="3" id="KW-0804">Transcription</keyword>
<organism evidence="6 7">
    <name type="scientific">Candidatus Pseudobacter hemicellulosilyticus</name>
    <dbReference type="NCBI Taxonomy" id="3121375"/>
    <lineage>
        <taxon>Bacteria</taxon>
        <taxon>Pseudomonadati</taxon>
        <taxon>Bacteroidota</taxon>
        <taxon>Chitinophagia</taxon>
        <taxon>Chitinophagales</taxon>
        <taxon>Chitinophagaceae</taxon>
        <taxon>Pseudobacter</taxon>
    </lineage>
</organism>
<evidence type="ECO:0000259" key="5">
    <source>
        <dbReference type="PROSITE" id="PS50977"/>
    </source>
</evidence>
<dbReference type="SUPFAM" id="SSF46689">
    <property type="entry name" value="Homeodomain-like"/>
    <property type="match status" value="1"/>
</dbReference>
<evidence type="ECO:0000256" key="1">
    <source>
        <dbReference type="ARBA" id="ARBA00023015"/>
    </source>
</evidence>
<dbReference type="Pfam" id="PF16925">
    <property type="entry name" value="TetR_C_13"/>
    <property type="match status" value="1"/>
</dbReference>
<evidence type="ECO:0000256" key="2">
    <source>
        <dbReference type="ARBA" id="ARBA00023125"/>
    </source>
</evidence>
<evidence type="ECO:0000313" key="6">
    <source>
        <dbReference type="EMBL" id="WEK36320.1"/>
    </source>
</evidence>
<dbReference type="Pfam" id="PF00440">
    <property type="entry name" value="TetR_N"/>
    <property type="match status" value="1"/>
</dbReference>
<keyword evidence="1" id="KW-0805">Transcription regulation</keyword>
<feature type="domain" description="HTH tetR-type" evidence="5">
    <location>
        <begin position="5"/>
        <end position="65"/>
    </location>
</feature>
<dbReference type="SUPFAM" id="SSF48498">
    <property type="entry name" value="Tetracyclin repressor-like, C-terminal domain"/>
    <property type="match status" value="1"/>
</dbReference>
<name>A0AAJ6BG41_9BACT</name>
<dbReference type="InterPro" id="IPR011075">
    <property type="entry name" value="TetR_C"/>
</dbReference>
<dbReference type="EMBL" id="CP119311">
    <property type="protein sequence ID" value="WEK36320.1"/>
    <property type="molecule type" value="Genomic_DNA"/>
</dbReference>
<dbReference type="PANTHER" id="PTHR47506:SF3">
    <property type="entry name" value="HTH-TYPE TRANSCRIPTIONAL REGULATOR LMRA"/>
    <property type="match status" value="1"/>
</dbReference>